<dbReference type="AlphaFoldDB" id="D2VSZ3"/>
<dbReference type="Gene3D" id="3.30.200.20">
    <property type="entry name" value="Phosphorylase Kinase, domain 1"/>
    <property type="match status" value="1"/>
</dbReference>
<dbReference type="InterPro" id="IPR011009">
    <property type="entry name" value="Kinase-like_dom_sf"/>
</dbReference>
<keyword evidence="1" id="KW-0723">Serine/threonine-protein kinase</keyword>
<dbReference type="GeneID" id="8850973"/>
<dbReference type="Pfam" id="PF00069">
    <property type="entry name" value="Pkinase"/>
    <property type="match status" value="1"/>
</dbReference>
<dbReference type="GO" id="GO:0005634">
    <property type="term" value="C:nucleus"/>
    <property type="evidence" value="ECO:0007669"/>
    <property type="project" value="TreeGrafter"/>
</dbReference>
<evidence type="ECO:0000256" key="4">
    <source>
        <dbReference type="ARBA" id="ARBA00022777"/>
    </source>
</evidence>
<dbReference type="PANTHER" id="PTHR24056">
    <property type="entry name" value="CELL DIVISION PROTEIN KINASE"/>
    <property type="match status" value="1"/>
</dbReference>
<organism evidence="9">
    <name type="scientific">Naegleria gruberi</name>
    <name type="common">Amoeba</name>
    <dbReference type="NCBI Taxonomy" id="5762"/>
    <lineage>
        <taxon>Eukaryota</taxon>
        <taxon>Discoba</taxon>
        <taxon>Heterolobosea</taxon>
        <taxon>Tetramitia</taxon>
        <taxon>Eutetramitia</taxon>
        <taxon>Vahlkampfiidae</taxon>
        <taxon>Naegleria</taxon>
    </lineage>
</organism>
<dbReference type="eggNOG" id="KOG0663">
    <property type="taxonomic scope" value="Eukaryota"/>
</dbReference>
<dbReference type="PANTHER" id="PTHR24056:SF508">
    <property type="entry name" value="CYCLIN-DEPENDENT KINASE 10"/>
    <property type="match status" value="1"/>
</dbReference>
<dbReference type="GO" id="GO:0004674">
    <property type="term" value="F:protein serine/threonine kinase activity"/>
    <property type="evidence" value="ECO:0007669"/>
    <property type="project" value="UniProtKB-KW"/>
</dbReference>
<dbReference type="OrthoDB" id="10465131at2759"/>
<evidence type="ECO:0000256" key="3">
    <source>
        <dbReference type="ARBA" id="ARBA00022741"/>
    </source>
</evidence>
<keyword evidence="5" id="KW-0067">ATP-binding</keyword>
<dbReference type="VEuPathDB" id="AmoebaDB:NAEGRDRAFT_52009"/>
<dbReference type="SUPFAM" id="SSF56112">
    <property type="entry name" value="Protein kinase-like (PK-like)"/>
    <property type="match status" value="1"/>
</dbReference>
<dbReference type="Proteomes" id="UP000006671">
    <property type="component" value="Unassembled WGS sequence"/>
</dbReference>
<dbReference type="PROSITE" id="PS50011">
    <property type="entry name" value="PROTEIN_KINASE_DOM"/>
    <property type="match status" value="1"/>
</dbReference>
<evidence type="ECO:0000313" key="9">
    <source>
        <dbReference type="Proteomes" id="UP000006671"/>
    </source>
</evidence>
<evidence type="ECO:0000256" key="6">
    <source>
        <dbReference type="SAM" id="MobiDB-lite"/>
    </source>
</evidence>
<keyword evidence="3" id="KW-0547">Nucleotide-binding</keyword>
<dbReference type="GO" id="GO:0007346">
    <property type="term" value="P:regulation of mitotic cell cycle"/>
    <property type="evidence" value="ECO:0007669"/>
    <property type="project" value="TreeGrafter"/>
</dbReference>
<keyword evidence="4" id="KW-0418">Kinase</keyword>
<evidence type="ECO:0000313" key="8">
    <source>
        <dbReference type="EMBL" id="EFC39988.1"/>
    </source>
</evidence>
<reference evidence="8 9" key="1">
    <citation type="journal article" date="2010" name="Cell">
        <title>The genome of Naegleria gruberi illuminates early eukaryotic versatility.</title>
        <authorList>
            <person name="Fritz-Laylin L.K."/>
            <person name="Prochnik S.E."/>
            <person name="Ginger M.L."/>
            <person name="Dacks J.B."/>
            <person name="Carpenter M.L."/>
            <person name="Field M.C."/>
            <person name="Kuo A."/>
            <person name="Paredez A."/>
            <person name="Chapman J."/>
            <person name="Pham J."/>
            <person name="Shu S."/>
            <person name="Neupane R."/>
            <person name="Cipriano M."/>
            <person name="Mancuso J."/>
            <person name="Tu H."/>
            <person name="Salamov A."/>
            <person name="Lindquist E."/>
            <person name="Shapiro H."/>
            <person name="Lucas S."/>
            <person name="Grigoriev I.V."/>
            <person name="Cande W.Z."/>
            <person name="Fulton C."/>
            <person name="Rokhsar D.S."/>
            <person name="Dawson S.C."/>
        </authorList>
    </citation>
    <scope>NUCLEOTIDE SEQUENCE [LARGE SCALE GENOMIC DNA]</scope>
    <source>
        <strain evidence="8 9">NEG-M</strain>
    </source>
</reference>
<keyword evidence="2" id="KW-0808">Transferase</keyword>
<dbReference type="EMBL" id="GG738895">
    <property type="protein sequence ID" value="EFC39988.1"/>
    <property type="molecule type" value="Genomic_DNA"/>
</dbReference>
<dbReference type="GO" id="GO:0005524">
    <property type="term" value="F:ATP binding"/>
    <property type="evidence" value="ECO:0007669"/>
    <property type="project" value="UniProtKB-KW"/>
</dbReference>
<accession>D2VSZ3</accession>
<dbReference type="STRING" id="5762.D2VSZ3"/>
<name>D2VSZ3_NAEGR</name>
<proteinExistence type="predicted"/>
<dbReference type="OMA" id="RSHYHTE"/>
<dbReference type="InterPro" id="IPR000719">
    <property type="entry name" value="Prot_kinase_dom"/>
</dbReference>
<feature type="region of interest" description="Disordered" evidence="6">
    <location>
        <begin position="417"/>
        <end position="462"/>
    </location>
</feature>
<evidence type="ECO:0000259" key="7">
    <source>
        <dbReference type="PROSITE" id="PS50011"/>
    </source>
</evidence>
<feature type="domain" description="Protein kinase" evidence="7">
    <location>
        <begin position="67"/>
        <end position="373"/>
    </location>
</feature>
<dbReference type="KEGG" id="ngr:NAEGRDRAFT_52009"/>
<dbReference type="InParanoid" id="D2VSZ3"/>
<dbReference type="Gene3D" id="1.10.510.10">
    <property type="entry name" value="Transferase(Phosphotransferase) domain 1"/>
    <property type="match status" value="1"/>
</dbReference>
<feature type="compositionally biased region" description="Basic and acidic residues" evidence="6">
    <location>
        <begin position="433"/>
        <end position="462"/>
    </location>
</feature>
<protein>
    <submittedName>
        <fullName evidence="8">Predicted protein</fullName>
    </submittedName>
</protein>
<keyword evidence="9" id="KW-1185">Reference proteome</keyword>
<evidence type="ECO:0000256" key="2">
    <source>
        <dbReference type="ARBA" id="ARBA00022679"/>
    </source>
</evidence>
<gene>
    <name evidence="8" type="ORF">NAEGRDRAFT_52009</name>
</gene>
<dbReference type="FunFam" id="1.10.510.10:FF:000624">
    <property type="entry name" value="Mitogen-activated protein kinase"/>
    <property type="match status" value="1"/>
</dbReference>
<sequence>MQQHHNQPFPSNSSSSSSLPHHHHHQNNNIHQIVNHQHYMENPLSRINFRAEKQFLERREFYGKCRNVEEFEKLEKIFENVYKARDLKSNEIVALKRLDFSSRYEEGISLAYLREISYLQQFCQELKHGNILGLREMVVGSKLDSVFIVMDFIENDLTTVIDKSKRFALLESEIKCIMLQILEGVNYLHENLIIHRGIIKIIDFGLARSDTKFLDGDLAYGSSHQKDSIIEMFKKKTPNLITLWYRPLELLLGTLDYDKSIDMWSVGCIFAEILLRRPLFGADTEIQAFDMIFKLLGAPSESWLKSGNFPSASKYLSPNLLKKYENVNARENIRRTFSQANVDPKCIDLIEKLLVIDPKKRLTCKEALNHDYFKTYPLACSPKQLPSFIERDFVQYKRSSHNHRHLYDDDNYERDGYQHQQHHHQHNNYSTHNDQHNEYQQHNKRGRNDYNSERNDQWKKRK</sequence>
<evidence type="ECO:0000256" key="5">
    <source>
        <dbReference type="ARBA" id="ARBA00022840"/>
    </source>
</evidence>
<dbReference type="RefSeq" id="XP_002672732.1">
    <property type="nucleotide sequence ID" value="XM_002672686.1"/>
</dbReference>
<evidence type="ECO:0000256" key="1">
    <source>
        <dbReference type="ARBA" id="ARBA00022527"/>
    </source>
</evidence>
<dbReference type="InterPro" id="IPR050108">
    <property type="entry name" value="CDK"/>
</dbReference>
<feature type="region of interest" description="Disordered" evidence="6">
    <location>
        <begin position="1"/>
        <end position="25"/>
    </location>
</feature>
<feature type="compositionally biased region" description="Low complexity" evidence="6">
    <location>
        <begin position="1"/>
        <end position="19"/>
    </location>
</feature>